<evidence type="ECO:0000313" key="2">
    <source>
        <dbReference type="Proteomes" id="UP000789702"/>
    </source>
</evidence>
<organism evidence="1 2">
    <name type="scientific">Dentiscutata heterogama</name>
    <dbReference type="NCBI Taxonomy" id="1316150"/>
    <lineage>
        <taxon>Eukaryota</taxon>
        <taxon>Fungi</taxon>
        <taxon>Fungi incertae sedis</taxon>
        <taxon>Mucoromycota</taxon>
        <taxon>Glomeromycotina</taxon>
        <taxon>Glomeromycetes</taxon>
        <taxon>Diversisporales</taxon>
        <taxon>Gigasporaceae</taxon>
        <taxon>Dentiscutata</taxon>
    </lineage>
</organism>
<keyword evidence="2" id="KW-1185">Reference proteome</keyword>
<accession>A0ACA9QZ01</accession>
<protein>
    <submittedName>
        <fullName evidence="1">1708_t:CDS:1</fullName>
    </submittedName>
</protein>
<proteinExistence type="predicted"/>
<dbReference type="EMBL" id="CAJVPU010056138">
    <property type="protein sequence ID" value="CAG8769845.1"/>
    <property type="molecule type" value="Genomic_DNA"/>
</dbReference>
<feature type="non-terminal residue" evidence="1">
    <location>
        <position position="99"/>
    </location>
</feature>
<comment type="caution">
    <text evidence="1">The sequence shown here is derived from an EMBL/GenBank/DDBJ whole genome shotgun (WGS) entry which is preliminary data.</text>
</comment>
<feature type="non-terminal residue" evidence="1">
    <location>
        <position position="1"/>
    </location>
</feature>
<sequence length="99" mass="11587">WEKKWERINLSNDTKCFVIVSLLQAIVLIILQIRIFLRNTSLSDQMESYLEQNKTLAASCEMGLAENRLTLMFAENSSPKHDSNICDTWTRYCKLSLWN</sequence>
<reference evidence="1" key="1">
    <citation type="submission" date="2021-06" db="EMBL/GenBank/DDBJ databases">
        <authorList>
            <person name="Kallberg Y."/>
            <person name="Tangrot J."/>
            <person name="Rosling A."/>
        </authorList>
    </citation>
    <scope>NUCLEOTIDE SEQUENCE</scope>
    <source>
        <strain evidence="1">IL203A</strain>
    </source>
</reference>
<name>A0ACA9QZ01_9GLOM</name>
<evidence type="ECO:0000313" key="1">
    <source>
        <dbReference type="EMBL" id="CAG8769845.1"/>
    </source>
</evidence>
<gene>
    <name evidence="1" type="ORF">DHETER_LOCUS15764</name>
</gene>
<dbReference type="Proteomes" id="UP000789702">
    <property type="component" value="Unassembled WGS sequence"/>
</dbReference>